<dbReference type="KEGG" id="ster:AOA14_01385"/>
<feature type="transmembrane region" description="Helical" evidence="2">
    <location>
        <begin position="12"/>
        <end position="45"/>
    </location>
</feature>
<proteinExistence type="predicted"/>
<dbReference type="AlphaFoldDB" id="A0A142VU61"/>
<organism evidence="3 4">
    <name type="scientific">Sphingopyxis terrae subsp. terrae NBRC 15098</name>
    <dbReference type="NCBI Taxonomy" id="1219058"/>
    <lineage>
        <taxon>Bacteria</taxon>
        <taxon>Pseudomonadati</taxon>
        <taxon>Pseudomonadota</taxon>
        <taxon>Alphaproteobacteria</taxon>
        <taxon>Sphingomonadales</taxon>
        <taxon>Sphingomonadaceae</taxon>
        <taxon>Sphingopyxis</taxon>
    </lineage>
</organism>
<gene>
    <name evidence="3" type="ORF">AOA14_01385</name>
</gene>
<sequence length="102" mass="10556">MGGPFHRPAALALLAGIALFFAALFARLAVLAVLLLLLTALFFFAIRLRLLLVLVGGISHFPSPCSPAASIAAGPMKNPRRTRDVPRFVASASGRGGGATSD</sequence>
<dbReference type="EMBL" id="CP013342">
    <property type="protein sequence ID" value="AMU93252.1"/>
    <property type="molecule type" value="Genomic_DNA"/>
</dbReference>
<reference evidence="3 4" key="2">
    <citation type="journal article" date="2016" name="Genome Announc.">
        <title>Complete Genome Sequence of Sphingopyxis terrae Strain 203-1 (NBRC 111660), a Polyethylene Glycol Degrader.</title>
        <authorList>
            <person name="Ohtsubo Y."/>
            <person name="Nonoyama S."/>
            <person name="Nagata Y."/>
            <person name="Numata M."/>
            <person name="Tsuchikane K."/>
            <person name="Hosoyama A."/>
            <person name="Yamazoe A."/>
            <person name="Tsuda M."/>
            <person name="Fujita N."/>
            <person name="Kawai F."/>
        </authorList>
    </citation>
    <scope>NUCLEOTIDE SEQUENCE [LARGE SCALE GENOMIC DNA]</scope>
    <source>
        <strain evidence="3 4">203-1</strain>
    </source>
</reference>
<keyword evidence="2" id="KW-0812">Transmembrane</keyword>
<dbReference type="Proteomes" id="UP000076234">
    <property type="component" value="Chromosome"/>
</dbReference>
<reference evidence="4" key="1">
    <citation type="submission" date="2015-11" db="EMBL/GenBank/DDBJ databases">
        <title>Complete genome sequence of a polyethylene glycol-degrading strain Sphingopyxis terrae strain 203-1 (NBRC 15098).</title>
        <authorList>
            <person name="Yoshiyuki O."/>
            <person name="Shouta N."/>
            <person name="Nagata Y."/>
            <person name="Numata M."/>
            <person name="Tsuchikane K."/>
            <person name="Hosoyama A."/>
            <person name="Yamazoe A."/>
            <person name="Tsuda M."/>
            <person name="Fujita N."/>
            <person name="Kawai F."/>
        </authorList>
    </citation>
    <scope>NUCLEOTIDE SEQUENCE [LARGE SCALE GENOMIC DNA]</scope>
    <source>
        <strain evidence="4">203-1</strain>
    </source>
</reference>
<protein>
    <submittedName>
        <fullName evidence="3">Uncharacterized protein</fullName>
    </submittedName>
</protein>
<feature type="region of interest" description="Disordered" evidence="1">
    <location>
        <begin position="72"/>
        <end position="102"/>
    </location>
</feature>
<accession>A0A142VU61</accession>
<evidence type="ECO:0000256" key="1">
    <source>
        <dbReference type="SAM" id="MobiDB-lite"/>
    </source>
</evidence>
<dbReference type="STRING" id="1219058.AOA14_01385"/>
<feature type="transmembrane region" description="Helical" evidence="2">
    <location>
        <begin position="51"/>
        <end position="73"/>
    </location>
</feature>
<evidence type="ECO:0000313" key="3">
    <source>
        <dbReference type="EMBL" id="AMU93252.1"/>
    </source>
</evidence>
<keyword evidence="2" id="KW-0472">Membrane</keyword>
<keyword evidence="2" id="KW-1133">Transmembrane helix</keyword>
<evidence type="ECO:0000256" key="2">
    <source>
        <dbReference type="SAM" id="Phobius"/>
    </source>
</evidence>
<name>A0A142VU61_9SPHN</name>
<evidence type="ECO:0000313" key="4">
    <source>
        <dbReference type="Proteomes" id="UP000076234"/>
    </source>
</evidence>